<dbReference type="Proteomes" id="UP000190852">
    <property type="component" value="Unassembled WGS sequence"/>
</dbReference>
<protein>
    <submittedName>
        <fullName evidence="2">Transposase and inactivated derivatives</fullName>
    </submittedName>
</protein>
<accession>A0A1T5EX36</accession>
<gene>
    <name evidence="2" type="ORF">SAMN05660349_03193</name>
</gene>
<evidence type="ECO:0000256" key="1">
    <source>
        <dbReference type="SAM" id="Coils"/>
    </source>
</evidence>
<evidence type="ECO:0000313" key="2">
    <source>
        <dbReference type="EMBL" id="SKB88476.1"/>
    </source>
</evidence>
<dbReference type="RefSeq" id="WP_079684557.1">
    <property type="nucleotide sequence ID" value="NZ_FUYQ01000033.1"/>
</dbReference>
<dbReference type="InterPro" id="IPR009057">
    <property type="entry name" value="Homeodomain-like_sf"/>
</dbReference>
<evidence type="ECO:0000313" key="3">
    <source>
        <dbReference type="Proteomes" id="UP000190852"/>
    </source>
</evidence>
<name>A0A1T5EX36_9BACT</name>
<keyword evidence="1" id="KW-0175">Coiled coil</keyword>
<feature type="coiled-coil region" evidence="1">
    <location>
        <begin position="70"/>
        <end position="97"/>
    </location>
</feature>
<dbReference type="GO" id="GO:0004803">
    <property type="term" value="F:transposase activity"/>
    <property type="evidence" value="ECO:0007669"/>
    <property type="project" value="InterPro"/>
</dbReference>
<dbReference type="SUPFAM" id="SSF46689">
    <property type="entry name" value="Homeodomain-like"/>
    <property type="match status" value="1"/>
</dbReference>
<sequence>MKTGRTKFTESDKLSILREYYASGASLYSMSKKYGIERGTLRYWMNKYPMNSESLSLPSQTIEDVMARKKSNEPDEIAKLQARIKELEKALAFSELGIKARD</sequence>
<dbReference type="EMBL" id="FUYQ01000033">
    <property type="protein sequence ID" value="SKB88476.1"/>
    <property type="molecule type" value="Genomic_DNA"/>
</dbReference>
<proteinExistence type="predicted"/>
<dbReference type="AlphaFoldDB" id="A0A1T5EX36"/>
<organism evidence="2 3">
    <name type="scientific">Parabacteroides chartae</name>
    <dbReference type="NCBI Taxonomy" id="1037355"/>
    <lineage>
        <taxon>Bacteria</taxon>
        <taxon>Pseudomonadati</taxon>
        <taxon>Bacteroidota</taxon>
        <taxon>Bacteroidia</taxon>
        <taxon>Bacteroidales</taxon>
        <taxon>Tannerellaceae</taxon>
        <taxon>Parabacteroides</taxon>
    </lineage>
</organism>
<dbReference type="Gene3D" id="1.10.10.60">
    <property type="entry name" value="Homeodomain-like"/>
    <property type="match status" value="1"/>
</dbReference>
<dbReference type="GO" id="GO:0003677">
    <property type="term" value="F:DNA binding"/>
    <property type="evidence" value="ECO:0007669"/>
    <property type="project" value="InterPro"/>
</dbReference>
<feature type="non-terminal residue" evidence="2">
    <location>
        <position position="102"/>
    </location>
</feature>
<dbReference type="InterPro" id="IPR002514">
    <property type="entry name" value="Transposase_8"/>
</dbReference>
<dbReference type="GO" id="GO:0006313">
    <property type="term" value="P:DNA transposition"/>
    <property type="evidence" value="ECO:0007669"/>
    <property type="project" value="InterPro"/>
</dbReference>
<reference evidence="3" key="1">
    <citation type="submission" date="2017-02" db="EMBL/GenBank/DDBJ databases">
        <authorList>
            <person name="Varghese N."/>
            <person name="Submissions S."/>
        </authorList>
    </citation>
    <scope>NUCLEOTIDE SEQUENCE [LARGE SCALE GENOMIC DNA]</scope>
    <source>
        <strain evidence="3">DSM 24967</strain>
    </source>
</reference>
<dbReference type="Pfam" id="PF01527">
    <property type="entry name" value="HTH_Tnp_1"/>
    <property type="match status" value="1"/>
</dbReference>
<keyword evidence="3" id="KW-1185">Reference proteome</keyword>